<evidence type="ECO:0000313" key="8">
    <source>
        <dbReference type="EMBL" id="KAF2076050.1"/>
    </source>
</evidence>
<dbReference type="Gene3D" id="3.40.50.300">
    <property type="entry name" value="P-loop containing nucleotide triphosphate hydrolases"/>
    <property type="match status" value="1"/>
</dbReference>
<evidence type="ECO:0000256" key="2">
    <source>
        <dbReference type="ARBA" id="ARBA00022801"/>
    </source>
</evidence>
<dbReference type="GO" id="GO:0043596">
    <property type="term" value="C:nuclear replication fork"/>
    <property type="evidence" value="ECO:0007669"/>
    <property type="project" value="TreeGrafter"/>
</dbReference>
<feature type="domain" description="Helicase C-terminal" evidence="7">
    <location>
        <begin position="563"/>
        <end position="728"/>
    </location>
</feature>
<dbReference type="InterPro" id="IPR001650">
    <property type="entry name" value="Helicase_C-like"/>
</dbReference>
<feature type="region of interest" description="Disordered" evidence="5">
    <location>
        <begin position="791"/>
        <end position="885"/>
    </location>
</feature>
<dbReference type="SMART" id="SM00490">
    <property type="entry name" value="HELICc"/>
    <property type="match status" value="1"/>
</dbReference>
<organism evidence="8 9">
    <name type="scientific">Polysphondylium violaceum</name>
    <dbReference type="NCBI Taxonomy" id="133409"/>
    <lineage>
        <taxon>Eukaryota</taxon>
        <taxon>Amoebozoa</taxon>
        <taxon>Evosea</taxon>
        <taxon>Eumycetozoa</taxon>
        <taxon>Dictyostelia</taxon>
        <taxon>Dictyosteliales</taxon>
        <taxon>Dictyosteliaceae</taxon>
        <taxon>Polysphondylium</taxon>
    </lineage>
</organism>
<dbReference type="EMBL" id="AJWJ01000075">
    <property type="protein sequence ID" value="KAF2076050.1"/>
    <property type="molecule type" value="Genomic_DNA"/>
</dbReference>
<feature type="region of interest" description="Disordered" evidence="5">
    <location>
        <begin position="75"/>
        <end position="108"/>
    </location>
</feature>
<feature type="compositionally biased region" description="Acidic residues" evidence="5">
    <location>
        <begin position="793"/>
        <end position="815"/>
    </location>
</feature>
<feature type="compositionally biased region" description="Low complexity" evidence="5">
    <location>
        <begin position="860"/>
        <end position="885"/>
    </location>
</feature>
<evidence type="ECO:0000259" key="7">
    <source>
        <dbReference type="PROSITE" id="PS51194"/>
    </source>
</evidence>
<keyword evidence="1" id="KW-0547">Nucleotide-binding</keyword>
<evidence type="ECO:0000256" key="1">
    <source>
        <dbReference type="ARBA" id="ARBA00022741"/>
    </source>
</evidence>
<feature type="domain" description="Helicase ATP-binding" evidence="6">
    <location>
        <begin position="290"/>
        <end position="446"/>
    </location>
</feature>
<evidence type="ECO:0000256" key="4">
    <source>
        <dbReference type="ARBA" id="ARBA00022840"/>
    </source>
</evidence>
<keyword evidence="9" id="KW-1185">Reference proteome</keyword>
<keyword evidence="2" id="KW-0378">Hydrolase</keyword>
<evidence type="ECO:0000256" key="5">
    <source>
        <dbReference type="SAM" id="MobiDB-lite"/>
    </source>
</evidence>
<dbReference type="Proteomes" id="UP000695562">
    <property type="component" value="Unassembled WGS sequence"/>
</dbReference>
<dbReference type="PANTHER" id="PTHR45766">
    <property type="entry name" value="DNA ANNEALING HELICASE AND ENDONUCLEASE ZRANB3 FAMILY MEMBER"/>
    <property type="match status" value="1"/>
</dbReference>
<dbReference type="GO" id="GO:0005524">
    <property type="term" value="F:ATP binding"/>
    <property type="evidence" value="ECO:0007669"/>
    <property type="project" value="UniProtKB-KW"/>
</dbReference>
<dbReference type="OrthoDB" id="2801544at2759"/>
<dbReference type="InterPro" id="IPR000330">
    <property type="entry name" value="SNF2_N"/>
</dbReference>
<reference evidence="8" key="1">
    <citation type="submission" date="2020-01" db="EMBL/GenBank/DDBJ databases">
        <title>Development of genomics and gene disruption for Polysphondylium violaceum indicates a role for the polyketide synthase stlB in stalk morphogenesis.</title>
        <authorList>
            <person name="Narita B."/>
            <person name="Kawabe Y."/>
            <person name="Kin K."/>
            <person name="Saito T."/>
            <person name="Gibbs R."/>
            <person name="Kuspa A."/>
            <person name="Muzny D."/>
            <person name="Queller D."/>
            <person name="Richards S."/>
            <person name="Strassman J."/>
            <person name="Sucgang R."/>
            <person name="Worley K."/>
            <person name="Schaap P."/>
        </authorList>
    </citation>
    <scope>NUCLEOTIDE SEQUENCE</scope>
    <source>
        <strain evidence="8">QSvi11</strain>
    </source>
</reference>
<evidence type="ECO:0000256" key="3">
    <source>
        <dbReference type="ARBA" id="ARBA00022806"/>
    </source>
</evidence>
<dbReference type="PROSITE" id="PS51194">
    <property type="entry name" value="HELICASE_CTER"/>
    <property type="match status" value="1"/>
</dbReference>
<dbReference type="Gene3D" id="3.40.50.10810">
    <property type="entry name" value="Tandem AAA-ATPase domain"/>
    <property type="match status" value="1"/>
</dbReference>
<evidence type="ECO:0000259" key="6">
    <source>
        <dbReference type="PROSITE" id="PS51192"/>
    </source>
</evidence>
<keyword evidence="4" id="KW-0067">ATP-binding</keyword>
<feature type="region of interest" description="Disordered" evidence="5">
    <location>
        <begin position="125"/>
        <end position="163"/>
    </location>
</feature>
<dbReference type="Pfam" id="PF00271">
    <property type="entry name" value="Helicase_C"/>
    <property type="match status" value="1"/>
</dbReference>
<dbReference type="CDD" id="cd18010">
    <property type="entry name" value="DEXHc_HARP_SMARCAL1"/>
    <property type="match status" value="1"/>
</dbReference>
<dbReference type="InterPro" id="IPR049730">
    <property type="entry name" value="SNF2/RAD54-like_C"/>
</dbReference>
<dbReference type="GO" id="GO:0016787">
    <property type="term" value="F:hydrolase activity"/>
    <property type="evidence" value="ECO:0007669"/>
    <property type="project" value="UniProtKB-KW"/>
</dbReference>
<protein>
    <recommendedName>
        <fullName evidence="10">SNF2-related domain-containing protein</fullName>
    </recommendedName>
</protein>
<dbReference type="InterPro" id="IPR038718">
    <property type="entry name" value="SNF2-like_sf"/>
</dbReference>
<dbReference type="SMART" id="SM00487">
    <property type="entry name" value="DEXDc"/>
    <property type="match status" value="1"/>
</dbReference>
<name>A0A8J4V0P6_9MYCE</name>
<gene>
    <name evidence="8" type="ORF">CYY_002664</name>
</gene>
<evidence type="ECO:0008006" key="10">
    <source>
        <dbReference type="Google" id="ProtNLM"/>
    </source>
</evidence>
<dbReference type="PANTHER" id="PTHR45766:SF3">
    <property type="entry name" value="DNA ANNEALING HELICASE AND ENDONUCLEASE ZRANB3"/>
    <property type="match status" value="1"/>
</dbReference>
<comment type="caution">
    <text evidence="8">The sequence shown here is derived from an EMBL/GenBank/DDBJ whole genome shotgun (WGS) entry which is preliminary data.</text>
</comment>
<dbReference type="AlphaFoldDB" id="A0A8J4V0P6"/>
<dbReference type="GO" id="GO:0006281">
    <property type="term" value="P:DNA repair"/>
    <property type="evidence" value="ECO:0007669"/>
    <property type="project" value="TreeGrafter"/>
</dbReference>
<dbReference type="InterPro" id="IPR014001">
    <property type="entry name" value="Helicase_ATP-bd"/>
</dbReference>
<feature type="region of interest" description="Disordered" evidence="5">
    <location>
        <begin position="1"/>
        <end position="55"/>
    </location>
</feature>
<dbReference type="CDD" id="cd18793">
    <property type="entry name" value="SF2_C_SNF"/>
    <property type="match status" value="1"/>
</dbReference>
<dbReference type="PROSITE" id="PS51192">
    <property type="entry name" value="HELICASE_ATP_BIND_1"/>
    <property type="match status" value="1"/>
</dbReference>
<evidence type="ECO:0000313" key="9">
    <source>
        <dbReference type="Proteomes" id="UP000695562"/>
    </source>
</evidence>
<proteinExistence type="predicted"/>
<dbReference type="GO" id="GO:0004520">
    <property type="term" value="F:DNA endonuclease activity"/>
    <property type="evidence" value="ECO:0007669"/>
    <property type="project" value="TreeGrafter"/>
</dbReference>
<feature type="compositionally biased region" description="Low complexity" evidence="5">
    <location>
        <begin position="20"/>
        <end position="47"/>
    </location>
</feature>
<accession>A0A8J4V0P6</accession>
<feature type="compositionally biased region" description="Basic residues" evidence="5">
    <location>
        <begin position="818"/>
        <end position="838"/>
    </location>
</feature>
<dbReference type="Pfam" id="PF00176">
    <property type="entry name" value="SNF2-rel_dom"/>
    <property type="match status" value="1"/>
</dbReference>
<dbReference type="GO" id="GO:0004386">
    <property type="term" value="F:helicase activity"/>
    <property type="evidence" value="ECO:0007669"/>
    <property type="project" value="UniProtKB-KW"/>
</dbReference>
<dbReference type="GO" id="GO:0031297">
    <property type="term" value="P:replication fork processing"/>
    <property type="evidence" value="ECO:0007669"/>
    <property type="project" value="TreeGrafter"/>
</dbReference>
<feature type="compositionally biased region" description="Low complexity" evidence="5">
    <location>
        <begin position="839"/>
        <end position="848"/>
    </location>
</feature>
<feature type="compositionally biased region" description="Acidic residues" evidence="5">
    <location>
        <begin position="1"/>
        <end position="17"/>
    </location>
</feature>
<keyword evidence="3" id="KW-0347">Helicase</keyword>
<sequence>MTDTDEDFDFGCDDDYDVASSSTTTPTNSSNNGSSNNYNNNNNNINTFVPKNNSPIKPLRPKLVLSLPKTTVLGSVNNNSLGTNNNNSNSSKPTATTTTTTTQNATPLSLPKKLVLKPTALTLKSTSPLKPTTTTPITNNINSSSTNSSYNNNNNLNNNNNNNNNIIVQQRQYNIQKQIIFQLISNESFSCADPNNQEITEIFKNIPNSDSIQHNGNIWWTFPIEYHDVLCQKLIPFRCIIGRLPKHILNTFFTKVKLQQQQPDEPPMDLSRLPTTLLNTLMPFQRKGLEFAISKQGRCMIADEMGLGKTIQAIAVACYYITEWPLLIITPSSLRLPWADQIEKFLGGVIDSLDIKVIMNGKCGLNGKINIISYDLVNRRAQQIADQQFKVVIADESHYIKQYKSQRTKSVLPILSKAKRAILLSGTPALSRPYELYTQVSALIPFFQSWSDYMYRYCNAQTTNYGLDYFGSSNMKELNLFLNTIMIRRLKEDVLTDLPDKIRESITIKLDKKKLVAIGKTFEQLKQAKQEMEGTNDPFTARSKKGSRSSLFLKLFRDTGLYKLDAVNKYLNEKFEEDSPTKYLVFAHHTNVIDGICHSLKKKKVEHIRIDGSTPVHSRHELVKLFQSEDSGIKVAVLSITAAGTGLTLTAASVVIFAELYWTPGTLFQAEDRAHRYGQKNSVLIQYLIAQGTADEHLWNMLQSKYNLLGKVLNDQEQTLQVNQTGLLLNSGGGDSSLEIDSFIDQILARVEYLDDERKKKLDEKKLRKNKILAKKMENLKLNEQELLILNSNDDDDDEDDDDDDDNEDGEDEDDAKSKKKKAILTKTSKKAAPKKKTSTSTTTTTTKNGVSPKVKKTTTKSNNNNNSNLNNNNNDNNNLTKTNSNTSIQVDMDEDFDQICHVDLNEFQKCTDDKLDEFLFDK</sequence>
<dbReference type="InterPro" id="IPR027417">
    <property type="entry name" value="P-loop_NTPase"/>
</dbReference>
<dbReference type="SUPFAM" id="SSF52540">
    <property type="entry name" value="P-loop containing nucleoside triphosphate hydrolases"/>
    <property type="match status" value="2"/>
</dbReference>